<organism evidence="3 4">
    <name type="scientific">Lactuca sativa</name>
    <name type="common">Garden lettuce</name>
    <dbReference type="NCBI Taxonomy" id="4236"/>
    <lineage>
        <taxon>Eukaryota</taxon>
        <taxon>Viridiplantae</taxon>
        <taxon>Streptophyta</taxon>
        <taxon>Embryophyta</taxon>
        <taxon>Tracheophyta</taxon>
        <taxon>Spermatophyta</taxon>
        <taxon>Magnoliopsida</taxon>
        <taxon>eudicotyledons</taxon>
        <taxon>Gunneridae</taxon>
        <taxon>Pentapetalae</taxon>
        <taxon>asterids</taxon>
        <taxon>campanulids</taxon>
        <taxon>Asterales</taxon>
        <taxon>Asteraceae</taxon>
        <taxon>Cichorioideae</taxon>
        <taxon>Cichorieae</taxon>
        <taxon>Lactucinae</taxon>
        <taxon>Lactuca</taxon>
    </lineage>
</organism>
<evidence type="ECO:0000313" key="3">
    <source>
        <dbReference type="EMBL" id="KAJ0214813.1"/>
    </source>
</evidence>
<dbReference type="Pfam" id="PF14379">
    <property type="entry name" value="Myb_CC_LHEQLE"/>
    <property type="match status" value="1"/>
</dbReference>
<keyword evidence="4" id="KW-1185">Reference proteome</keyword>
<dbReference type="AlphaFoldDB" id="A0A9R1VZR5"/>
<dbReference type="InterPro" id="IPR032009">
    <property type="entry name" value="SCAB_CC"/>
</dbReference>
<evidence type="ECO:0000259" key="1">
    <source>
        <dbReference type="Pfam" id="PF14379"/>
    </source>
</evidence>
<evidence type="ECO:0000259" key="2">
    <source>
        <dbReference type="Pfam" id="PF16712"/>
    </source>
</evidence>
<feature type="domain" description="Stomatal closure-related actin-binding protein coiled-coil" evidence="2">
    <location>
        <begin position="26"/>
        <end position="53"/>
    </location>
</feature>
<dbReference type="Pfam" id="PF16712">
    <property type="entry name" value="SCAB_CC"/>
    <property type="match status" value="1"/>
</dbReference>
<dbReference type="EMBL" id="NBSK02000004">
    <property type="protein sequence ID" value="KAJ0214813.1"/>
    <property type="molecule type" value="Genomic_DNA"/>
</dbReference>
<protein>
    <recommendedName>
        <fullName evidence="5">MYB-CC type transcription factor LHEQLE-containing domain-containing protein</fullName>
    </recommendedName>
</protein>
<accession>A0A9R1VZR5</accession>
<sequence>MTVVNILLNKSCSKDNSSKLEELPEQKREGELVQEKAEVKKLASFLKQASEQSHGPMIGPSNDIYNELKFDYVDNFDKHNSSFPNGVSPLQYHTNEKYQVSHQDMSRGYDDKLLLLGSNITEALKLQMEVQKRLHDESSLHI</sequence>
<dbReference type="Proteomes" id="UP000235145">
    <property type="component" value="Unassembled WGS sequence"/>
</dbReference>
<feature type="domain" description="MYB-CC type transcription factor LHEQLE-containing" evidence="1">
    <location>
        <begin position="119"/>
        <end position="136"/>
    </location>
</feature>
<evidence type="ECO:0008006" key="5">
    <source>
        <dbReference type="Google" id="ProtNLM"/>
    </source>
</evidence>
<name>A0A9R1VZR5_LACSA</name>
<reference evidence="3 4" key="1">
    <citation type="journal article" date="2017" name="Nat. Commun.">
        <title>Genome assembly with in vitro proximity ligation data and whole-genome triplication in lettuce.</title>
        <authorList>
            <person name="Reyes-Chin-Wo S."/>
            <person name="Wang Z."/>
            <person name="Yang X."/>
            <person name="Kozik A."/>
            <person name="Arikit S."/>
            <person name="Song C."/>
            <person name="Xia L."/>
            <person name="Froenicke L."/>
            <person name="Lavelle D.O."/>
            <person name="Truco M.J."/>
            <person name="Xia R."/>
            <person name="Zhu S."/>
            <person name="Xu C."/>
            <person name="Xu H."/>
            <person name="Xu X."/>
            <person name="Cox K."/>
            <person name="Korf I."/>
            <person name="Meyers B.C."/>
            <person name="Michelmore R.W."/>
        </authorList>
    </citation>
    <scope>NUCLEOTIDE SEQUENCE [LARGE SCALE GENOMIC DNA]</scope>
    <source>
        <strain evidence="4">cv. Salinas</strain>
        <tissue evidence="3">Seedlings</tissue>
    </source>
</reference>
<evidence type="ECO:0000313" key="4">
    <source>
        <dbReference type="Proteomes" id="UP000235145"/>
    </source>
</evidence>
<dbReference type="InterPro" id="IPR025756">
    <property type="entry name" value="Myb_CC_LHEQLE"/>
</dbReference>
<proteinExistence type="predicted"/>
<comment type="caution">
    <text evidence="3">The sequence shown here is derived from an EMBL/GenBank/DDBJ whole genome shotgun (WGS) entry which is preliminary data.</text>
</comment>
<gene>
    <name evidence="3" type="ORF">LSAT_V11C400204880</name>
</gene>